<evidence type="ECO:0000313" key="1">
    <source>
        <dbReference type="EMBL" id="KJE90633.1"/>
    </source>
</evidence>
<dbReference type="InParanoid" id="A0A0D2WLE3"/>
<accession>A0A0D2WLE3</accession>
<gene>
    <name evidence="1" type="ORF">CAOG_009472</name>
</gene>
<dbReference type="AlphaFoldDB" id="A0A0D2WLE3"/>
<organism evidence="1 2">
    <name type="scientific">Capsaspora owczarzaki (strain ATCC 30864)</name>
    <dbReference type="NCBI Taxonomy" id="595528"/>
    <lineage>
        <taxon>Eukaryota</taxon>
        <taxon>Filasterea</taxon>
        <taxon>Capsaspora</taxon>
    </lineage>
</organism>
<sequence>MRHFACCGFIKKAFGVGVVWSCQRGTSFRETASSEVWRVLLSSWTIKSKDDTRLTTKSLFVTGRGGGGKGGGKSIQGANRDLPVLNLNLTVHASNHSTATNKSKTHTTIH</sequence>
<reference evidence="2" key="1">
    <citation type="submission" date="2011-02" db="EMBL/GenBank/DDBJ databases">
        <title>The Genome Sequence of Capsaspora owczarzaki ATCC 30864.</title>
        <authorList>
            <person name="Russ C."/>
            <person name="Cuomo C."/>
            <person name="Burger G."/>
            <person name="Gray M.W."/>
            <person name="Holland P.W.H."/>
            <person name="King N."/>
            <person name="Lang F.B.F."/>
            <person name="Roger A.J."/>
            <person name="Ruiz-Trillo I."/>
            <person name="Young S.K."/>
            <person name="Zeng Q."/>
            <person name="Gargeya S."/>
            <person name="Alvarado L."/>
            <person name="Berlin A."/>
            <person name="Chapman S.B."/>
            <person name="Chen Z."/>
            <person name="Freedman E."/>
            <person name="Gellesch M."/>
            <person name="Goldberg J."/>
            <person name="Griggs A."/>
            <person name="Gujja S."/>
            <person name="Heilman E."/>
            <person name="Heiman D."/>
            <person name="Howarth C."/>
            <person name="Mehta T."/>
            <person name="Neiman D."/>
            <person name="Pearson M."/>
            <person name="Roberts A."/>
            <person name="Saif S."/>
            <person name="Shea T."/>
            <person name="Shenoy N."/>
            <person name="Sisk P."/>
            <person name="Stolte C."/>
            <person name="Sykes S."/>
            <person name="White J."/>
            <person name="Yandava C."/>
            <person name="Haas B."/>
            <person name="Nusbaum C."/>
            <person name="Birren B."/>
        </authorList>
    </citation>
    <scope>NUCLEOTIDE SEQUENCE</scope>
    <source>
        <strain evidence="2">ATCC 30864</strain>
    </source>
</reference>
<dbReference type="EMBL" id="KE346361">
    <property type="protein sequence ID" value="KJE90633.1"/>
    <property type="molecule type" value="Genomic_DNA"/>
</dbReference>
<dbReference type="Proteomes" id="UP000008743">
    <property type="component" value="Unassembled WGS sequence"/>
</dbReference>
<evidence type="ECO:0000313" key="2">
    <source>
        <dbReference type="Proteomes" id="UP000008743"/>
    </source>
</evidence>
<keyword evidence="2" id="KW-1185">Reference proteome</keyword>
<proteinExistence type="predicted"/>
<protein>
    <submittedName>
        <fullName evidence="1">Uncharacterized protein</fullName>
    </submittedName>
</protein>
<name>A0A0D2WLE3_CAPO3</name>